<evidence type="ECO:0000259" key="5">
    <source>
        <dbReference type="Pfam" id="PF04052"/>
    </source>
</evidence>
<sequence>MNAVKSRRYAVCSRLLLVILLAAFCLLPVFMHATAEARVYIDITSPGFRQIPIAIYELSGAPAGAEISGIIKDDLQFSGVFSYVDRDAYIETSLPVFDPRNWSPLGVEIVVKGSVATEGDQVSATIYLYDVVEGKKVFQKEYRAVRKQLRPLAHAISNDIYKAVTGEDGVFRSRIAFIGEKGGKKNIYIADWDGKRLINTGVGGDLILAPHWSRDGKRLIYSAARGRQWFIFLLDFKEKKERLLVRSRGTNIAGDFLPDGSGFLFSSSKAGTPDIYLFDLRTSRQKRLTRWRGIEVSPSVSPDGKKVAFVSDHGGSPQVYIMNINGSDVRRVTFTGNYNTSPVWSPRGDRIAYSGRIYGKNQIFIVSPDGADPLQLTERGNNEEPSFSPDGRFITFTSDRNGRKGVYVMRANGEAQKRITAKDMRAFGPRWSPKKIF</sequence>
<evidence type="ECO:0000313" key="6">
    <source>
        <dbReference type="EMBL" id="VAX29081.1"/>
    </source>
</evidence>
<dbReference type="Pfam" id="PF07676">
    <property type="entry name" value="PD40"/>
    <property type="match status" value="1"/>
</dbReference>
<accession>A0A3B1CRF8</accession>
<dbReference type="PANTHER" id="PTHR36842:SF1">
    <property type="entry name" value="PROTEIN TOLB"/>
    <property type="match status" value="1"/>
</dbReference>
<keyword evidence="4" id="KW-0574">Periplasm</keyword>
<dbReference type="HAMAP" id="MF_00671">
    <property type="entry name" value="TolB"/>
    <property type="match status" value="1"/>
</dbReference>
<comment type="subcellular location">
    <subcellularLocation>
        <location evidence="1">Periplasm</location>
    </subcellularLocation>
</comment>
<dbReference type="InterPro" id="IPR014167">
    <property type="entry name" value="Tol-Pal_TolB"/>
</dbReference>
<dbReference type="InterPro" id="IPR007195">
    <property type="entry name" value="TolB_N"/>
</dbReference>
<keyword evidence="3" id="KW-0732">Signal</keyword>
<evidence type="ECO:0000256" key="3">
    <source>
        <dbReference type="ARBA" id="ARBA00022729"/>
    </source>
</evidence>
<evidence type="ECO:0000256" key="2">
    <source>
        <dbReference type="ARBA" id="ARBA00009820"/>
    </source>
</evidence>
<name>A0A3B1CRF8_9ZZZZ</name>
<dbReference type="EMBL" id="UOGI01000041">
    <property type="protein sequence ID" value="VAX29081.1"/>
    <property type="molecule type" value="Genomic_DNA"/>
</dbReference>
<reference evidence="6" key="1">
    <citation type="submission" date="2018-06" db="EMBL/GenBank/DDBJ databases">
        <authorList>
            <person name="Zhirakovskaya E."/>
        </authorList>
    </citation>
    <scope>NUCLEOTIDE SEQUENCE</scope>
</reference>
<organism evidence="6">
    <name type="scientific">hydrothermal vent metagenome</name>
    <dbReference type="NCBI Taxonomy" id="652676"/>
    <lineage>
        <taxon>unclassified sequences</taxon>
        <taxon>metagenomes</taxon>
        <taxon>ecological metagenomes</taxon>
    </lineage>
</organism>
<feature type="domain" description="TolB N-terminal" evidence="5">
    <location>
        <begin position="40"/>
        <end position="136"/>
    </location>
</feature>
<dbReference type="SUPFAM" id="SSF52964">
    <property type="entry name" value="TolB, N-terminal domain"/>
    <property type="match status" value="1"/>
</dbReference>
<dbReference type="NCBIfam" id="TIGR02800">
    <property type="entry name" value="propeller_TolB"/>
    <property type="match status" value="1"/>
</dbReference>
<protein>
    <submittedName>
        <fullName evidence="6">Tol-Pal system beta propeller repeat protein TolB</fullName>
    </submittedName>
</protein>
<dbReference type="AlphaFoldDB" id="A0A3B1CRF8"/>
<dbReference type="InterPro" id="IPR011659">
    <property type="entry name" value="WD40"/>
</dbReference>
<dbReference type="InterPro" id="IPR011042">
    <property type="entry name" value="6-blade_b-propeller_TolB-like"/>
</dbReference>
<dbReference type="Pfam" id="PF26549">
    <property type="entry name" value="Tricorn_N"/>
    <property type="match status" value="1"/>
</dbReference>
<dbReference type="Gene3D" id="2.120.10.30">
    <property type="entry name" value="TolB, C-terminal domain"/>
    <property type="match status" value="1"/>
</dbReference>
<dbReference type="Pfam" id="PF04052">
    <property type="entry name" value="TolB_N"/>
    <property type="match status" value="1"/>
</dbReference>
<dbReference type="Gene3D" id="3.40.50.10070">
    <property type="entry name" value="TolB, N-terminal domain"/>
    <property type="match status" value="1"/>
</dbReference>
<proteinExistence type="inferred from homology"/>
<comment type="similarity">
    <text evidence="2">Belongs to the TolB family.</text>
</comment>
<dbReference type="SUPFAM" id="SSF69304">
    <property type="entry name" value="Tricorn protease N-terminal domain"/>
    <property type="match status" value="1"/>
</dbReference>
<dbReference type="PANTHER" id="PTHR36842">
    <property type="entry name" value="PROTEIN TOLB HOMOLOG"/>
    <property type="match status" value="1"/>
</dbReference>
<evidence type="ECO:0000256" key="1">
    <source>
        <dbReference type="ARBA" id="ARBA00004418"/>
    </source>
</evidence>
<evidence type="ECO:0000256" key="4">
    <source>
        <dbReference type="ARBA" id="ARBA00022764"/>
    </source>
</evidence>
<dbReference type="GO" id="GO:0042597">
    <property type="term" value="C:periplasmic space"/>
    <property type="evidence" value="ECO:0007669"/>
    <property type="project" value="UniProtKB-SubCell"/>
</dbReference>
<dbReference type="Gene3D" id="2.120.10.60">
    <property type="entry name" value="Tricorn protease N-terminal domain"/>
    <property type="match status" value="1"/>
</dbReference>
<dbReference type="GO" id="GO:0017038">
    <property type="term" value="P:protein import"/>
    <property type="evidence" value="ECO:0007669"/>
    <property type="project" value="InterPro"/>
</dbReference>
<gene>
    <name evidence="6" type="ORF">MNBD_NITROSPIRAE03-1185</name>
</gene>